<keyword evidence="3" id="KW-0548">Nucleotidyltransferase</keyword>
<comment type="similarity">
    <text evidence="1">Belongs to the bacterial reverse transcriptase family.</text>
</comment>
<dbReference type="GO" id="GO:0003964">
    <property type="term" value="F:RNA-directed DNA polymerase activity"/>
    <property type="evidence" value="ECO:0007669"/>
    <property type="project" value="UniProtKB-KW"/>
</dbReference>
<dbReference type="EMBL" id="CP112998">
    <property type="protein sequence ID" value="WAC13808.1"/>
    <property type="molecule type" value="Genomic_DNA"/>
</dbReference>
<accession>A0A9E8ND52</accession>
<feature type="domain" description="Reverse transcriptase" evidence="2">
    <location>
        <begin position="1"/>
        <end position="102"/>
    </location>
</feature>
<dbReference type="PANTHER" id="PTHR34047:SF8">
    <property type="entry name" value="PROTEIN YKFC"/>
    <property type="match status" value="1"/>
</dbReference>
<dbReference type="SUPFAM" id="SSF56672">
    <property type="entry name" value="DNA/RNA polymerases"/>
    <property type="match status" value="1"/>
</dbReference>
<gene>
    <name evidence="3" type="ORF">ON006_07565</name>
</gene>
<dbReference type="PANTHER" id="PTHR34047">
    <property type="entry name" value="NUCLEAR INTRON MATURASE 1, MITOCHONDRIAL-RELATED"/>
    <property type="match status" value="1"/>
</dbReference>
<sequence length="102" mass="11241">MAANQCLFFSGEDTGLLTEVWTECGVMENGVVRSTSEGTPQGGNLSPILSNVMLNELEKRGHKFVRYADDISIFAGSQRASERILSVITDYLESRLKLKSKP</sequence>
<dbReference type="Pfam" id="PF00078">
    <property type="entry name" value="RVT_1"/>
    <property type="match status" value="1"/>
</dbReference>
<proteinExistence type="inferred from homology"/>
<dbReference type="InterPro" id="IPR000477">
    <property type="entry name" value="RT_dom"/>
</dbReference>
<keyword evidence="3" id="KW-0695">RNA-directed DNA polymerase</keyword>
<dbReference type="InterPro" id="IPR051083">
    <property type="entry name" value="GrpII_Intron_Splice-Mob/Def"/>
</dbReference>
<dbReference type="KEGG" id="dpf:ON006_07565"/>
<protein>
    <submittedName>
        <fullName evidence="3">Reverse transcriptase domain-containing protein</fullName>
    </submittedName>
</protein>
<dbReference type="Proteomes" id="UP001164653">
    <property type="component" value="Chromosome"/>
</dbReference>
<evidence type="ECO:0000313" key="3">
    <source>
        <dbReference type="EMBL" id="WAC13808.1"/>
    </source>
</evidence>
<evidence type="ECO:0000259" key="2">
    <source>
        <dbReference type="PROSITE" id="PS50878"/>
    </source>
</evidence>
<dbReference type="InterPro" id="IPR043502">
    <property type="entry name" value="DNA/RNA_pol_sf"/>
</dbReference>
<keyword evidence="3" id="KW-0808">Transferase</keyword>
<dbReference type="RefSeq" id="WP_244819084.1">
    <property type="nucleotide sequence ID" value="NZ_CP112998.1"/>
</dbReference>
<evidence type="ECO:0000256" key="1">
    <source>
        <dbReference type="ARBA" id="ARBA00034120"/>
    </source>
</evidence>
<dbReference type="AlphaFoldDB" id="A0A9E8ND52"/>
<organism evidence="3 4">
    <name type="scientific">Dyadobacter pollutisoli</name>
    <dbReference type="NCBI Taxonomy" id="2910158"/>
    <lineage>
        <taxon>Bacteria</taxon>
        <taxon>Pseudomonadati</taxon>
        <taxon>Bacteroidota</taxon>
        <taxon>Cytophagia</taxon>
        <taxon>Cytophagales</taxon>
        <taxon>Spirosomataceae</taxon>
        <taxon>Dyadobacter</taxon>
    </lineage>
</organism>
<reference evidence="3" key="1">
    <citation type="submission" date="2022-11" db="EMBL/GenBank/DDBJ databases">
        <title>Dyadobacter pollutisoli sp. nov., isolated from plastic dumped soil.</title>
        <authorList>
            <person name="Kim J.M."/>
            <person name="Kim K.R."/>
            <person name="Lee J.K."/>
            <person name="Hao L."/>
            <person name="Jeon C.O."/>
        </authorList>
    </citation>
    <scope>NUCLEOTIDE SEQUENCE</scope>
    <source>
        <strain evidence="3">U1</strain>
    </source>
</reference>
<evidence type="ECO:0000313" key="4">
    <source>
        <dbReference type="Proteomes" id="UP001164653"/>
    </source>
</evidence>
<name>A0A9E8ND52_9BACT</name>
<keyword evidence="4" id="KW-1185">Reference proteome</keyword>
<dbReference type="PROSITE" id="PS50878">
    <property type="entry name" value="RT_POL"/>
    <property type="match status" value="1"/>
</dbReference>